<dbReference type="Gene3D" id="1.20.5.1030">
    <property type="entry name" value="Preprotein translocase secy subunit"/>
    <property type="match status" value="1"/>
</dbReference>
<evidence type="ECO:0000256" key="4">
    <source>
        <dbReference type="ARBA" id="ARBA00022692"/>
    </source>
</evidence>
<proteinExistence type="inferred from homology"/>
<gene>
    <name evidence="9" type="primary">secE</name>
    <name evidence="10" type="ORF">HNR37_001619</name>
</gene>
<comment type="caution">
    <text evidence="10">The sequence shown here is derived from an EMBL/GenBank/DDBJ whole genome shotgun (WGS) entry which is preliminary data.</text>
</comment>
<dbReference type="GO" id="GO:0009306">
    <property type="term" value="P:protein secretion"/>
    <property type="evidence" value="ECO:0007669"/>
    <property type="project" value="UniProtKB-UniRule"/>
</dbReference>
<dbReference type="RefSeq" id="WP_183732524.1">
    <property type="nucleotide sequence ID" value="NZ_JACHID010000009.1"/>
</dbReference>
<dbReference type="HAMAP" id="MF_00422">
    <property type="entry name" value="SecE"/>
    <property type="match status" value="1"/>
</dbReference>
<comment type="subcellular location">
    <subcellularLocation>
        <location evidence="9">Cell membrane</location>
        <topology evidence="9">Single-pass membrane protein</topology>
    </subcellularLocation>
    <subcellularLocation>
        <location evidence="1">Membrane</location>
    </subcellularLocation>
</comment>
<sequence>MKSVEFLKSVKSEFAKVVWPKKDEVKGMTVVVLILVAFMTVYFGVLDAIFSRIVSFLVG</sequence>
<dbReference type="GO" id="GO:0008320">
    <property type="term" value="F:protein transmembrane transporter activity"/>
    <property type="evidence" value="ECO:0007669"/>
    <property type="project" value="UniProtKB-UniRule"/>
</dbReference>
<feature type="transmembrane region" description="Helical" evidence="9">
    <location>
        <begin position="28"/>
        <end position="50"/>
    </location>
</feature>
<evidence type="ECO:0000256" key="8">
    <source>
        <dbReference type="ARBA" id="ARBA00023136"/>
    </source>
</evidence>
<keyword evidence="2 9" id="KW-0813">Transport</keyword>
<dbReference type="GO" id="GO:0065002">
    <property type="term" value="P:intracellular protein transmembrane transport"/>
    <property type="evidence" value="ECO:0007669"/>
    <property type="project" value="UniProtKB-UniRule"/>
</dbReference>
<comment type="subunit">
    <text evidence="9">Component of the Sec protein translocase complex. Heterotrimer consisting of SecY, SecE and SecG subunits. The heterotrimers can form oligomers, although 1 heterotrimer is thought to be able to translocate proteins. Interacts with the ribosome. Interacts with SecDF, and other proteins may be involved. Interacts with SecA.</text>
</comment>
<keyword evidence="4 9" id="KW-0812">Transmembrane</keyword>
<dbReference type="AlphaFoldDB" id="A0A7W7Y5P8"/>
<dbReference type="GO" id="GO:0005886">
    <property type="term" value="C:plasma membrane"/>
    <property type="evidence" value="ECO:0007669"/>
    <property type="project" value="UniProtKB-SubCell"/>
</dbReference>
<comment type="function">
    <text evidence="9">Essential subunit of the Sec protein translocation channel SecYEG. Clamps together the 2 halves of SecY. May contact the channel plug during translocation.</text>
</comment>
<dbReference type="NCBIfam" id="TIGR00964">
    <property type="entry name" value="secE_bact"/>
    <property type="match status" value="1"/>
</dbReference>
<evidence type="ECO:0000256" key="5">
    <source>
        <dbReference type="ARBA" id="ARBA00022927"/>
    </source>
</evidence>
<reference evidence="10 11" key="1">
    <citation type="submission" date="2020-08" db="EMBL/GenBank/DDBJ databases">
        <title>Genomic Encyclopedia of Type Strains, Phase IV (KMG-IV): sequencing the most valuable type-strain genomes for metagenomic binning, comparative biology and taxonomic classification.</title>
        <authorList>
            <person name="Goeker M."/>
        </authorList>
    </citation>
    <scope>NUCLEOTIDE SEQUENCE [LARGE SCALE GENOMIC DNA]</scope>
    <source>
        <strain evidence="10 11">DSM 22071</strain>
    </source>
</reference>
<protein>
    <recommendedName>
        <fullName evidence="9">Protein translocase subunit SecE</fullName>
    </recommendedName>
</protein>
<evidence type="ECO:0000256" key="9">
    <source>
        <dbReference type="HAMAP-Rule" id="MF_00422"/>
    </source>
</evidence>
<keyword evidence="3 9" id="KW-1003">Cell membrane</keyword>
<keyword evidence="5 9" id="KW-0653">Protein transport</keyword>
<accession>A0A7W7Y5P8</accession>
<evidence type="ECO:0000313" key="10">
    <source>
        <dbReference type="EMBL" id="MBB5022287.1"/>
    </source>
</evidence>
<keyword evidence="6 9" id="KW-1133">Transmembrane helix</keyword>
<organism evidence="10 11">
    <name type="scientific">Desulfurispira natronophila</name>
    <dbReference type="NCBI Taxonomy" id="682562"/>
    <lineage>
        <taxon>Bacteria</taxon>
        <taxon>Pseudomonadati</taxon>
        <taxon>Chrysiogenota</taxon>
        <taxon>Chrysiogenia</taxon>
        <taxon>Chrysiogenales</taxon>
        <taxon>Chrysiogenaceae</taxon>
        <taxon>Desulfurispira</taxon>
    </lineage>
</organism>
<evidence type="ECO:0000256" key="3">
    <source>
        <dbReference type="ARBA" id="ARBA00022475"/>
    </source>
</evidence>
<name>A0A7W7Y5P8_9BACT</name>
<dbReference type="InterPro" id="IPR005807">
    <property type="entry name" value="SecE_bac"/>
</dbReference>
<dbReference type="PANTHER" id="PTHR33910">
    <property type="entry name" value="PROTEIN TRANSLOCASE SUBUNIT SECE"/>
    <property type="match status" value="1"/>
</dbReference>
<evidence type="ECO:0000256" key="6">
    <source>
        <dbReference type="ARBA" id="ARBA00022989"/>
    </source>
</evidence>
<evidence type="ECO:0000256" key="7">
    <source>
        <dbReference type="ARBA" id="ARBA00023010"/>
    </source>
</evidence>
<evidence type="ECO:0000256" key="2">
    <source>
        <dbReference type="ARBA" id="ARBA00022448"/>
    </source>
</evidence>
<dbReference type="EMBL" id="JACHID010000009">
    <property type="protein sequence ID" value="MBB5022287.1"/>
    <property type="molecule type" value="Genomic_DNA"/>
</dbReference>
<keyword evidence="11" id="KW-1185">Reference proteome</keyword>
<keyword evidence="8 9" id="KW-0472">Membrane</keyword>
<evidence type="ECO:0000256" key="1">
    <source>
        <dbReference type="ARBA" id="ARBA00004370"/>
    </source>
</evidence>
<dbReference type="GO" id="GO:0043952">
    <property type="term" value="P:protein transport by the Sec complex"/>
    <property type="evidence" value="ECO:0007669"/>
    <property type="project" value="UniProtKB-UniRule"/>
</dbReference>
<dbReference type="PANTHER" id="PTHR33910:SF1">
    <property type="entry name" value="PROTEIN TRANSLOCASE SUBUNIT SECE"/>
    <property type="match status" value="1"/>
</dbReference>
<dbReference type="Proteomes" id="UP000528322">
    <property type="component" value="Unassembled WGS sequence"/>
</dbReference>
<dbReference type="InterPro" id="IPR001901">
    <property type="entry name" value="Translocase_SecE/Sec61-g"/>
</dbReference>
<evidence type="ECO:0000313" key="11">
    <source>
        <dbReference type="Proteomes" id="UP000528322"/>
    </source>
</evidence>
<dbReference type="Pfam" id="PF00584">
    <property type="entry name" value="SecE"/>
    <property type="match status" value="1"/>
</dbReference>
<comment type="similarity">
    <text evidence="9">Belongs to the SecE/SEC61-gamma family.</text>
</comment>
<dbReference type="GO" id="GO:0006605">
    <property type="term" value="P:protein targeting"/>
    <property type="evidence" value="ECO:0007669"/>
    <property type="project" value="UniProtKB-UniRule"/>
</dbReference>
<keyword evidence="7 9" id="KW-0811">Translocation</keyword>
<dbReference type="InterPro" id="IPR038379">
    <property type="entry name" value="SecE_sf"/>
</dbReference>